<sequence>MNRHLLRALGTALGFAADAAFADPGRWHPVAGFGRCASALEQVLHPTTDGPGVTGTGTDAATRGRGLAYTVVLVGGSATIVGAAEALAARRPVLQLAVTAVTVWSCLGGTSLLRVAERHAELQLRGDVPASRELLPWLCGRDPSVLDSDDLARAVIESVAENTSDAAVATLFWAAVAGPAGAAAHRAANTLDAMVGHRSTRYVDFGRASARLDDVLGWPAARLAAVLAAGLAPVVGGAPRAVLGTWRRDARAHPSPNAGVIESACAGALGVRLGGRTPYPYGVEMRPGLGRGPAPRPEDIRRAIRLMRATQVAAAVGAVAAQVVLAVRSGDGPPSGGPVVARRRPGDRTGL</sequence>
<dbReference type="GO" id="GO:0015420">
    <property type="term" value="F:ABC-type vitamin B12 transporter activity"/>
    <property type="evidence" value="ECO:0007669"/>
    <property type="project" value="UniProtKB-UniRule"/>
</dbReference>
<dbReference type="InterPro" id="IPR004485">
    <property type="entry name" value="Cobalamin_biosynth_CobD/CbiB"/>
</dbReference>
<dbReference type="GO" id="GO:0005886">
    <property type="term" value="C:plasma membrane"/>
    <property type="evidence" value="ECO:0007669"/>
    <property type="project" value="UniProtKB-SubCell"/>
</dbReference>
<gene>
    <name evidence="9" type="primary">cobD</name>
    <name evidence="11" type="ORF">CEY15_15235</name>
</gene>
<reference evidence="12" key="1">
    <citation type="submission" date="2017-09" db="EMBL/GenBank/DDBJ databases">
        <authorList>
            <person name="Zhang Y."/>
            <person name="Huang X."/>
            <person name="Liu J."/>
            <person name="Lu L."/>
            <person name="Peng K."/>
        </authorList>
    </citation>
    <scope>NUCLEOTIDE SEQUENCE [LARGE SCALE GENOMIC DNA]</scope>
    <source>
        <strain evidence="12">S-XJ-1</strain>
    </source>
</reference>
<keyword evidence="7 9" id="KW-1133">Transmembrane helix</keyword>
<dbReference type="UniPathway" id="UPA00148"/>
<comment type="pathway">
    <text evidence="2 9">Cofactor biosynthesis; adenosylcobalamin biosynthesis.</text>
</comment>
<dbReference type="GO" id="GO:0048472">
    <property type="term" value="F:threonine-phosphate decarboxylase activity"/>
    <property type="evidence" value="ECO:0007669"/>
    <property type="project" value="InterPro"/>
</dbReference>
<dbReference type="PANTHER" id="PTHR34308">
    <property type="entry name" value="COBALAMIN BIOSYNTHESIS PROTEIN CBIB"/>
    <property type="match status" value="1"/>
</dbReference>
<accession>A0A2A2WLS9</accession>
<evidence type="ECO:0000256" key="6">
    <source>
        <dbReference type="ARBA" id="ARBA00022692"/>
    </source>
</evidence>
<dbReference type="EMBL" id="NTGA01000029">
    <property type="protein sequence ID" value="PAY22125.1"/>
    <property type="molecule type" value="Genomic_DNA"/>
</dbReference>
<keyword evidence="5 9" id="KW-0169">Cobalamin biosynthesis</keyword>
<evidence type="ECO:0000256" key="8">
    <source>
        <dbReference type="ARBA" id="ARBA00023136"/>
    </source>
</evidence>
<evidence type="ECO:0000256" key="5">
    <source>
        <dbReference type="ARBA" id="ARBA00022573"/>
    </source>
</evidence>
<dbReference type="HAMAP" id="MF_00024">
    <property type="entry name" value="CobD_CbiB"/>
    <property type="match status" value="1"/>
</dbReference>
<evidence type="ECO:0000256" key="1">
    <source>
        <dbReference type="ARBA" id="ARBA00004651"/>
    </source>
</evidence>
<dbReference type="AlphaFoldDB" id="A0A2A2WLS9"/>
<dbReference type="RefSeq" id="WP_095719150.1">
    <property type="nucleotide sequence ID" value="NZ_NTGA01000029.1"/>
</dbReference>
<keyword evidence="12" id="KW-1185">Reference proteome</keyword>
<evidence type="ECO:0000256" key="2">
    <source>
        <dbReference type="ARBA" id="ARBA00004953"/>
    </source>
</evidence>
<proteinExistence type="inferred from homology"/>
<comment type="function">
    <text evidence="9">Converts cobyric acid to cobinamide by the addition of aminopropanol on the F carboxylic group.</text>
</comment>
<evidence type="ECO:0000313" key="12">
    <source>
        <dbReference type="Proteomes" id="UP000218810"/>
    </source>
</evidence>
<keyword evidence="6 9" id="KW-0812">Transmembrane</keyword>
<dbReference type="PANTHER" id="PTHR34308:SF1">
    <property type="entry name" value="COBALAMIN BIOSYNTHESIS PROTEIN CBIB"/>
    <property type="match status" value="1"/>
</dbReference>
<comment type="subcellular location">
    <subcellularLocation>
        <location evidence="1 9">Cell membrane</location>
        <topology evidence="1 9">Multi-pass membrane protein</topology>
    </subcellularLocation>
</comment>
<dbReference type="GO" id="GO:0009236">
    <property type="term" value="P:cobalamin biosynthetic process"/>
    <property type="evidence" value="ECO:0007669"/>
    <property type="project" value="UniProtKB-UniRule"/>
</dbReference>
<evidence type="ECO:0000313" key="11">
    <source>
        <dbReference type="EMBL" id="PAY22125.1"/>
    </source>
</evidence>
<feature type="region of interest" description="Disordered" evidence="10">
    <location>
        <begin position="331"/>
        <end position="351"/>
    </location>
</feature>
<evidence type="ECO:0000256" key="10">
    <source>
        <dbReference type="SAM" id="MobiDB-lite"/>
    </source>
</evidence>
<name>A0A2A2WLS9_9ACTN</name>
<comment type="caution">
    <text evidence="11">The sequence shown here is derived from an EMBL/GenBank/DDBJ whole genome shotgun (WGS) entry which is preliminary data.</text>
</comment>
<keyword evidence="4 9" id="KW-1003">Cell membrane</keyword>
<comment type="similarity">
    <text evidence="3 9">Belongs to the CobD/CbiB family.</text>
</comment>
<evidence type="ECO:0000256" key="7">
    <source>
        <dbReference type="ARBA" id="ARBA00022989"/>
    </source>
</evidence>
<evidence type="ECO:0000256" key="9">
    <source>
        <dbReference type="HAMAP-Rule" id="MF_00024"/>
    </source>
</evidence>
<dbReference type="Proteomes" id="UP000218810">
    <property type="component" value="Unassembled WGS sequence"/>
</dbReference>
<dbReference type="Pfam" id="PF03186">
    <property type="entry name" value="CobD_Cbib"/>
    <property type="match status" value="1"/>
</dbReference>
<organism evidence="11 12">
    <name type="scientific">Dietzia natronolimnaea</name>
    <dbReference type="NCBI Taxonomy" id="161920"/>
    <lineage>
        <taxon>Bacteria</taxon>
        <taxon>Bacillati</taxon>
        <taxon>Actinomycetota</taxon>
        <taxon>Actinomycetes</taxon>
        <taxon>Mycobacteriales</taxon>
        <taxon>Dietziaceae</taxon>
        <taxon>Dietzia</taxon>
    </lineage>
</organism>
<evidence type="ECO:0000256" key="3">
    <source>
        <dbReference type="ARBA" id="ARBA00006263"/>
    </source>
</evidence>
<protein>
    <recommendedName>
        <fullName evidence="9">Cobalamin biosynthesis protein CobD</fullName>
    </recommendedName>
</protein>
<dbReference type="OrthoDB" id="9811967at2"/>
<evidence type="ECO:0000256" key="4">
    <source>
        <dbReference type="ARBA" id="ARBA00022475"/>
    </source>
</evidence>
<keyword evidence="8 9" id="KW-0472">Membrane</keyword>